<organism evidence="2 3">
    <name type="scientific">Paenibacillus wynnii</name>
    <dbReference type="NCBI Taxonomy" id="268407"/>
    <lineage>
        <taxon>Bacteria</taxon>
        <taxon>Bacillati</taxon>
        <taxon>Bacillota</taxon>
        <taxon>Bacilli</taxon>
        <taxon>Bacillales</taxon>
        <taxon>Paenibacillaceae</taxon>
        <taxon>Paenibacillus</taxon>
    </lineage>
</organism>
<reference evidence="2 3" key="2">
    <citation type="submission" date="2014-10" db="EMBL/GenBank/DDBJ databases">
        <title>Comparative genomics of the Paenibacillus odorifer group.</title>
        <authorList>
            <person name="Tsai Y.-C."/>
            <person name="Martin N."/>
            <person name="Korlach J."/>
            <person name="Wiedmann M."/>
        </authorList>
    </citation>
    <scope>NUCLEOTIDE SEQUENCE [LARGE SCALE GENOMIC DNA]</scope>
    <source>
        <strain evidence="2 3">DSM 18334</strain>
    </source>
</reference>
<dbReference type="RefSeq" id="WP_036647213.1">
    <property type="nucleotide sequence ID" value="NZ_JQCR01000001.1"/>
</dbReference>
<dbReference type="EMBL" id="JQCR01000001">
    <property type="protein sequence ID" value="KGE20702.1"/>
    <property type="molecule type" value="Genomic_DNA"/>
</dbReference>
<dbReference type="eggNOG" id="ENOG5032XBM">
    <property type="taxonomic scope" value="Bacteria"/>
</dbReference>
<evidence type="ECO:0000313" key="3">
    <source>
        <dbReference type="Proteomes" id="UP000029734"/>
    </source>
</evidence>
<dbReference type="Proteomes" id="UP000029734">
    <property type="component" value="Unassembled WGS sequence"/>
</dbReference>
<gene>
    <name evidence="1" type="ORF">PWYN_00075</name>
    <name evidence="2" type="ORF">PWYN_00500</name>
</gene>
<accession>A0A098MGP2</accession>
<protein>
    <submittedName>
        <fullName evidence="2">Uncharacterized protein</fullName>
    </submittedName>
</protein>
<dbReference type="OrthoDB" id="9802430at2"/>
<dbReference type="EMBL" id="JQCR01000001">
    <property type="protein sequence ID" value="KGE20644.1"/>
    <property type="molecule type" value="Genomic_DNA"/>
</dbReference>
<evidence type="ECO:0000313" key="1">
    <source>
        <dbReference type="EMBL" id="KGE20644.1"/>
    </source>
</evidence>
<reference evidence="2 3" key="1">
    <citation type="submission" date="2014-08" db="EMBL/GenBank/DDBJ databases">
        <authorList>
            <person name="den Bakker H.C."/>
        </authorList>
    </citation>
    <scope>NUCLEOTIDE SEQUENCE [LARGE SCALE GENOMIC DNA]</scope>
    <source>
        <strain evidence="2 3">DSM 18334</strain>
    </source>
</reference>
<dbReference type="STRING" id="268407.PWYN_00075"/>
<proteinExistence type="predicted"/>
<dbReference type="AlphaFoldDB" id="A0A098MGP2"/>
<evidence type="ECO:0000313" key="2">
    <source>
        <dbReference type="EMBL" id="KGE20702.1"/>
    </source>
</evidence>
<name>A0A098MGP2_9BACL</name>
<sequence length="104" mass="11545">MNLRDQIRLDTQNTFLNLNEFADVHIIDGQSVKAVLDQATDDQHPLAYAEGISLVKAVLYVDSAELGYIPKQDQRMTIDGKGYFAVRVATDLGMMVISLEANTD</sequence>
<comment type="caution">
    <text evidence="2">The sequence shown here is derived from an EMBL/GenBank/DDBJ whole genome shotgun (WGS) entry which is preliminary data.</text>
</comment>
<keyword evidence="3" id="KW-1185">Reference proteome</keyword>